<evidence type="ECO:0000256" key="4">
    <source>
        <dbReference type="SAM" id="MobiDB-lite"/>
    </source>
</evidence>
<dbReference type="RefSeq" id="WP_071457612.1">
    <property type="nucleotide sequence ID" value="NZ_CP017267.1"/>
</dbReference>
<dbReference type="SUPFAM" id="SSF55315">
    <property type="entry name" value="L30e-like"/>
    <property type="match status" value="1"/>
</dbReference>
<dbReference type="NCBIfam" id="TIGR00186">
    <property type="entry name" value="rRNA_methyl_3"/>
    <property type="match status" value="1"/>
</dbReference>
<keyword evidence="2 6" id="KW-0489">Methyltransferase</keyword>
<feature type="compositionally biased region" description="Acidic residues" evidence="4">
    <location>
        <begin position="24"/>
        <end position="33"/>
    </location>
</feature>
<feature type="region of interest" description="Disordered" evidence="4">
    <location>
        <begin position="1"/>
        <end position="33"/>
    </location>
</feature>
<dbReference type="GO" id="GO:0032259">
    <property type="term" value="P:methylation"/>
    <property type="evidence" value="ECO:0007669"/>
    <property type="project" value="UniProtKB-KW"/>
</dbReference>
<dbReference type="KEGG" id="vte:BHY08_09400"/>
<organism evidence="6 7">
    <name type="scientific">Vagococcus teuberi</name>
    <dbReference type="NCBI Taxonomy" id="519472"/>
    <lineage>
        <taxon>Bacteria</taxon>
        <taxon>Bacillati</taxon>
        <taxon>Bacillota</taxon>
        <taxon>Bacilli</taxon>
        <taxon>Lactobacillales</taxon>
        <taxon>Enterococcaceae</taxon>
        <taxon>Vagococcus</taxon>
    </lineage>
</organism>
<name>A0A1J0A7T1_9ENTE</name>
<dbReference type="SUPFAM" id="SSF75217">
    <property type="entry name" value="alpha/beta knot"/>
    <property type="match status" value="1"/>
</dbReference>
<dbReference type="STRING" id="519472.BHY08_09400"/>
<evidence type="ECO:0000256" key="3">
    <source>
        <dbReference type="ARBA" id="ARBA00022679"/>
    </source>
</evidence>
<dbReference type="EMBL" id="CP017267">
    <property type="protein sequence ID" value="APB32004.1"/>
    <property type="molecule type" value="Genomic_DNA"/>
</dbReference>
<dbReference type="Proteomes" id="UP000191200">
    <property type="component" value="Chromosome"/>
</dbReference>
<dbReference type="GO" id="GO:0008173">
    <property type="term" value="F:RNA methyltransferase activity"/>
    <property type="evidence" value="ECO:0007669"/>
    <property type="project" value="InterPro"/>
</dbReference>
<proteinExistence type="inferred from homology"/>
<protein>
    <submittedName>
        <fullName evidence="6">23S rRNA (Guanosine(2251)-2'-O)-methyltransferase RlmB</fullName>
    </submittedName>
</protein>
<dbReference type="Pfam" id="PF08032">
    <property type="entry name" value="SpoU_sub_bind"/>
    <property type="match status" value="1"/>
</dbReference>
<feature type="domain" description="RNA 2-O ribose methyltransferase substrate binding" evidence="5">
    <location>
        <begin position="35"/>
        <end position="109"/>
    </location>
</feature>
<dbReference type="InterPro" id="IPR029026">
    <property type="entry name" value="tRNA_m1G_MTases_N"/>
</dbReference>
<dbReference type="InterPro" id="IPR001537">
    <property type="entry name" value="SpoU_MeTrfase"/>
</dbReference>
<keyword evidence="7" id="KW-1185">Reference proteome</keyword>
<feature type="compositionally biased region" description="Basic residues" evidence="4">
    <location>
        <begin position="1"/>
        <end position="11"/>
    </location>
</feature>
<dbReference type="GO" id="GO:0005829">
    <property type="term" value="C:cytosol"/>
    <property type="evidence" value="ECO:0007669"/>
    <property type="project" value="TreeGrafter"/>
</dbReference>
<dbReference type="CDD" id="cd18103">
    <property type="entry name" value="SpoU-like_RlmB"/>
    <property type="match status" value="1"/>
</dbReference>
<gene>
    <name evidence="6" type="ORF">BHY08_09400</name>
</gene>
<accession>A0A1J0A7T1</accession>
<evidence type="ECO:0000313" key="6">
    <source>
        <dbReference type="EMBL" id="APB32004.1"/>
    </source>
</evidence>
<dbReference type="SMART" id="SM00967">
    <property type="entry name" value="SpoU_sub_bind"/>
    <property type="match status" value="1"/>
</dbReference>
<sequence>MRKPQNKRRPDRQRPKFDKKNQQEADESTPEMDDVVLGKHATIEALQANRGNKLFLQEDIKGNKIEEIKQLAQEKIVSIKWVPKSKLDEMVDGLNHQGIVLKITPYEYLSLSELLEKTKEKENRFFLILDSIMDPHNLGSILRTADAVNVDGVIIPKHRAVGVTPVVVKTSTGAVEHIPISRVTNLSQTVKELKKENIWVFGTDMEGTDYTQWNVSGDIALIIGNEGKGMGQALKKEVDEMITIPIDGHVQSLNASVAAGLLMYEVHRKRR</sequence>
<dbReference type="InterPro" id="IPR004441">
    <property type="entry name" value="rRNA_MeTrfase_TrmH"/>
</dbReference>
<comment type="similarity">
    <text evidence="1">Belongs to the class IV-like SAM-binding methyltransferase superfamily. RNA methyltransferase TrmH family.</text>
</comment>
<evidence type="ECO:0000256" key="1">
    <source>
        <dbReference type="ARBA" id="ARBA00007228"/>
    </source>
</evidence>
<dbReference type="Pfam" id="PF00588">
    <property type="entry name" value="SpoU_methylase"/>
    <property type="match status" value="1"/>
</dbReference>
<dbReference type="GO" id="GO:0003723">
    <property type="term" value="F:RNA binding"/>
    <property type="evidence" value="ECO:0007669"/>
    <property type="project" value="InterPro"/>
</dbReference>
<evidence type="ECO:0000259" key="5">
    <source>
        <dbReference type="SMART" id="SM00967"/>
    </source>
</evidence>
<dbReference type="PANTHER" id="PTHR46429:SF1">
    <property type="entry name" value="23S RRNA (GUANOSINE-2'-O-)-METHYLTRANSFERASE RLMB"/>
    <property type="match status" value="1"/>
</dbReference>
<evidence type="ECO:0000256" key="2">
    <source>
        <dbReference type="ARBA" id="ARBA00022603"/>
    </source>
</evidence>
<dbReference type="AlphaFoldDB" id="A0A1J0A7T1"/>
<reference evidence="6 7" key="1">
    <citation type="submission" date="2016-09" db="EMBL/GenBank/DDBJ databases">
        <title>Vagococcus teuberi sp. nov., isolated from the Malian artisanal sour milk fene.</title>
        <authorList>
            <person name="Wullschleger S."/>
            <person name="Seifert C."/>
            <person name="Baumgartner S."/>
            <person name="Lacroix C."/>
            <person name="Bonfoh B."/>
            <person name="Stevens M.J."/>
            <person name="Meile L."/>
        </authorList>
    </citation>
    <scope>NUCLEOTIDE SEQUENCE [LARGE SCALE GENOMIC DNA]</scope>
    <source>
        <strain evidence="6 7">DSM 21459</strain>
    </source>
</reference>
<dbReference type="GO" id="GO:0006396">
    <property type="term" value="P:RNA processing"/>
    <property type="evidence" value="ECO:0007669"/>
    <property type="project" value="InterPro"/>
</dbReference>
<feature type="compositionally biased region" description="Basic and acidic residues" evidence="4">
    <location>
        <begin position="12"/>
        <end position="23"/>
    </location>
</feature>
<dbReference type="Gene3D" id="3.30.1330.30">
    <property type="match status" value="1"/>
</dbReference>
<dbReference type="OrthoDB" id="9794400at2"/>
<dbReference type="InterPro" id="IPR029028">
    <property type="entry name" value="Alpha/beta_knot_MTases"/>
</dbReference>
<dbReference type="InterPro" id="IPR013123">
    <property type="entry name" value="SpoU_subst-bd"/>
</dbReference>
<dbReference type="FunFam" id="3.40.1280.10:FF:000008">
    <property type="entry name" value="Group 3 RNA methyltransferase TrmH"/>
    <property type="match status" value="1"/>
</dbReference>
<dbReference type="Gene3D" id="3.40.1280.10">
    <property type="match status" value="1"/>
</dbReference>
<dbReference type="PANTHER" id="PTHR46429">
    <property type="entry name" value="23S RRNA (GUANOSINE-2'-O-)-METHYLTRANSFERASE RLMB"/>
    <property type="match status" value="1"/>
</dbReference>
<dbReference type="InterPro" id="IPR029064">
    <property type="entry name" value="Ribosomal_eL30-like_sf"/>
</dbReference>
<evidence type="ECO:0000313" key="7">
    <source>
        <dbReference type="Proteomes" id="UP000191200"/>
    </source>
</evidence>
<keyword evidence="3 6" id="KW-0808">Transferase</keyword>